<dbReference type="Proteomes" id="UP000887580">
    <property type="component" value="Unplaced"/>
</dbReference>
<reference evidence="2" key="1">
    <citation type="submission" date="2022-11" db="UniProtKB">
        <authorList>
            <consortium name="WormBaseParasite"/>
        </authorList>
    </citation>
    <scope>IDENTIFICATION</scope>
</reference>
<proteinExistence type="predicted"/>
<evidence type="ECO:0000313" key="2">
    <source>
        <dbReference type="WBParaSite" id="PS1159_v2.g24448.t1"/>
    </source>
</evidence>
<name>A0AC35G630_9BILA</name>
<evidence type="ECO:0000313" key="1">
    <source>
        <dbReference type="Proteomes" id="UP000887580"/>
    </source>
</evidence>
<protein>
    <submittedName>
        <fullName evidence="2">Uncharacterized protein</fullName>
    </submittedName>
</protein>
<organism evidence="1 2">
    <name type="scientific">Panagrolaimus sp. PS1159</name>
    <dbReference type="NCBI Taxonomy" id="55785"/>
    <lineage>
        <taxon>Eukaryota</taxon>
        <taxon>Metazoa</taxon>
        <taxon>Ecdysozoa</taxon>
        <taxon>Nematoda</taxon>
        <taxon>Chromadorea</taxon>
        <taxon>Rhabditida</taxon>
        <taxon>Tylenchina</taxon>
        <taxon>Panagrolaimomorpha</taxon>
        <taxon>Panagrolaimoidea</taxon>
        <taxon>Panagrolaimidae</taxon>
        <taxon>Panagrolaimus</taxon>
    </lineage>
</organism>
<dbReference type="WBParaSite" id="PS1159_v2.g24448.t1">
    <property type="protein sequence ID" value="PS1159_v2.g24448.t1"/>
    <property type="gene ID" value="PS1159_v2.g24448"/>
</dbReference>
<sequence>MKTQIFLFFFFLVLFNGGESFRLRRQIVTGQSAVATPDGGVASIPAGSVVVPPSDPSPGIQTDMNRDTVVALPGGGLQNIGRGNKIVPGK</sequence>
<accession>A0AC35G630</accession>